<gene>
    <name evidence="1" type="ORF">SAMN05216276_109619</name>
</gene>
<sequence>MAASEVRRAVTSRVDNDDMLRIEWPEPDDGEIILRHAETGQERGTADLGLLSAGVWTASLGGEPVATDDPGFSLDGLQAYAQTPRSREIRAFRAPDGTLALTVREVEPYIEVTGVVADDGVIEIEGVIAYGEPIHGPARLVAVARKGPEPVSGPASFLGRRFTGSVQIAPLAEAQVRRRVFWDLYAEVADVRMPLAARLDDITDKKNRVRFPAQREGRVRVRPYYTETDSLAVALSIEEESS</sequence>
<dbReference type="EMBL" id="FZOD01000096">
    <property type="protein sequence ID" value="SNT63058.1"/>
    <property type="molecule type" value="Genomic_DNA"/>
</dbReference>
<keyword evidence="2" id="KW-1185">Reference proteome</keyword>
<dbReference type="AlphaFoldDB" id="A0A239P910"/>
<protein>
    <submittedName>
        <fullName evidence="1">Uncharacterized protein</fullName>
    </submittedName>
</protein>
<reference evidence="1 2" key="1">
    <citation type="submission" date="2017-06" db="EMBL/GenBank/DDBJ databases">
        <authorList>
            <person name="Kim H.J."/>
            <person name="Triplett B.A."/>
        </authorList>
    </citation>
    <scope>NUCLEOTIDE SEQUENCE [LARGE SCALE GENOMIC DNA]</scope>
    <source>
        <strain evidence="1 2">CGMCC 4.2132</strain>
    </source>
</reference>
<evidence type="ECO:0000313" key="2">
    <source>
        <dbReference type="Proteomes" id="UP000198282"/>
    </source>
</evidence>
<proteinExistence type="predicted"/>
<organism evidence="1 2">
    <name type="scientific">Streptosporangium subroseum</name>
    <dbReference type="NCBI Taxonomy" id="106412"/>
    <lineage>
        <taxon>Bacteria</taxon>
        <taxon>Bacillati</taxon>
        <taxon>Actinomycetota</taxon>
        <taxon>Actinomycetes</taxon>
        <taxon>Streptosporangiales</taxon>
        <taxon>Streptosporangiaceae</taxon>
        <taxon>Streptosporangium</taxon>
    </lineage>
</organism>
<evidence type="ECO:0000313" key="1">
    <source>
        <dbReference type="EMBL" id="SNT63058.1"/>
    </source>
</evidence>
<accession>A0A239P910</accession>
<dbReference type="Proteomes" id="UP000198282">
    <property type="component" value="Unassembled WGS sequence"/>
</dbReference>
<name>A0A239P910_9ACTN</name>